<evidence type="ECO:0000256" key="6">
    <source>
        <dbReference type="ARBA" id="ARBA00022552"/>
    </source>
</evidence>
<feature type="domain" description="RNB" evidence="18">
    <location>
        <begin position="479"/>
        <end position="811"/>
    </location>
</feature>
<dbReference type="CTD" id="22894"/>
<dbReference type="FunCoup" id="A0A7M7KVZ5">
    <property type="interactions" value="1965"/>
</dbReference>
<dbReference type="InterPro" id="IPR012340">
    <property type="entry name" value="NA-bd_OB-fold"/>
</dbReference>
<evidence type="ECO:0000256" key="14">
    <source>
        <dbReference type="ARBA" id="ARBA00077930"/>
    </source>
</evidence>
<dbReference type="GO" id="GO:0000175">
    <property type="term" value="F:3'-5'-RNA exonuclease activity"/>
    <property type="evidence" value="ECO:0007669"/>
    <property type="project" value="UniProtKB-ARBA"/>
</dbReference>
<dbReference type="AlphaFoldDB" id="A0A7M7KVZ5"/>
<dbReference type="SUPFAM" id="SSF50249">
    <property type="entry name" value="Nucleic acid-binding proteins"/>
    <property type="match status" value="3"/>
</dbReference>
<dbReference type="OrthoDB" id="372421at2759"/>
<sequence>MLTQKVFIRKTKRGNILKIVREHYLREDIGCGSGACCKCNDNCAKPLQKDFKSASEVVSYPHYVVPDTNIVFHQMDVLKDDSFRNVIVAQTVIQELRHRHAPAYNAVREVMANQSRHFHCFVNEHHKDTYVERLPGESANDRNDRAVRRVVHFLQNHFNEQGLAIKVVLITDNRACLALAKKEGLTAFTLKEYVGGMNKPELLDKIVIGQDGSGEGDPVASKKFMYPEHLTAAALQSGIRAGRLRAGKFMASRENYLEGYVCFGDVDNEDEADRVLIQGLMNLNRSVQDDTVVVELLAESEWATPSSVVLEDEVEEADKVDEEDDDGDEARRERALERVLRESKTEKGVKKMPTAKVVGILRRKWRPYCGILAPSAIKEATKHLFVPAEKKIPKIRIETRQAPTLAGKRIVVAIDSWPRHSRYPLGHYVRTIGEIGDRQTENEVLLLEHDIPHQPFSTAVLNCLPKMPWIVTSEDEKQRVNLRDVPICSVDPPGCTDIDDALHARHLPNGNIEVGVHIADVSHFIRPGTAIDKEAADRGTTVYLVDQRIDMIPDLLSSNLCSLRSKVDRFAFSAMFEMTPDAKIVSTHYHKSIIRNKASLTYAEAQAMIDDKGRNDDVTQGLRLLNVLAKKLKSERIANGALGLASTEVRFQIDMETHDPIDVKTKELLETNSMVEEFMLLANKSVAERIYRELSHCAILRRHPIPPVGNFDPLVRAAATRGFTVKVTSGKELADSLDAADEPNDPFFNTMLRMVATRCMTQAIYFCAGTVAEADFLHYGLALPYYTHFTSPIRRYADLMVHRLLAVTISADATYPDLLDKHRSQVLCNNLNYRHKMAQYAGRASMSLYTQRYFREKCAYEEGYILFVRENALQILLPKFGMECTLYVKDKPGTAQPRVTIPFTYDEERCTQAAKGVVLRQFERVTVRVSLDRSNIQHQKVVVDLVDPFIPGYSIEQVKKEKVQFNEENPTLEKNPAKSEAAARKQKGKVAKTNK</sequence>
<keyword evidence="10" id="KW-0269">Exonuclease</keyword>
<dbReference type="EnsemblMetazoa" id="XM_022814005">
    <property type="protein sequence ID" value="XP_022669740"/>
    <property type="gene ID" value="LOC111253868"/>
</dbReference>
<dbReference type="GO" id="GO:0006364">
    <property type="term" value="P:rRNA processing"/>
    <property type="evidence" value="ECO:0007669"/>
    <property type="project" value="UniProtKB-KW"/>
</dbReference>
<reference evidence="19" key="1">
    <citation type="submission" date="2021-01" db="UniProtKB">
        <authorList>
            <consortium name="EnsemblMetazoa"/>
        </authorList>
    </citation>
    <scope>IDENTIFICATION</scope>
</reference>
<dbReference type="InterPro" id="IPR002716">
    <property type="entry name" value="PIN_dom"/>
</dbReference>
<keyword evidence="7" id="KW-0540">Nuclease</keyword>
<dbReference type="SMART" id="SM00955">
    <property type="entry name" value="RNB"/>
    <property type="match status" value="1"/>
</dbReference>
<dbReference type="Gene3D" id="3.40.50.1010">
    <property type="entry name" value="5'-nuclease"/>
    <property type="match status" value="1"/>
</dbReference>
<dbReference type="InterPro" id="IPR050180">
    <property type="entry name" value="RNR_Ribonuclease"/>
</dbReference>
<dbReference type="Pfam" id="PF00773">
    <property type="entry name" value="RNB"/>
    <property type="match status" value="1"/>
</dbReference>
<keyword evidence="12" id="KW-0539">Nucleus</keyword>
<evidence type="ECO:0000259" key="18">
    <source>
        <dbReference type="SMART" id="SM00955"/>
    </source>
</evidence>
<dbReference type="InParanoid" id="A0A7M7KVZ5"/>
<comment type="similarity">
    <text evidence="4 15">Belongs to the RNR ribonuclease family.</text>
</comment>
<keyword evidence="20" id="KW-1185">Reference proteome</keyword>
<comment type="cofactor">
    <cofactor evidence="1">
        <name>Mg(2+)</name>
        <dbReference type="ChEBI" id="CHEBI:18420"/>
    </cofactor>
</comment>
<dbReference type="OMA" id="GQVMRNN"/>
<dbReference type="SMART" id="SM00670">
    <property type="entry name" value="PINc"/>
    <property type="match status" value="1"/>
</dbReference>
<comment type="subcellular location">
    <subcellularLocation>
        <location evidence="3">Cytoplasm</location>
    </subcellularLocation>
    <subcellularLocation>
        <location evidence="2">Nucleus</location>
    </subcellularLocation>
</comment>
<dbReference type="FunFam" id="2.40.50.140:FF:000125">
    <property type="entry name" value="exosome complex exonuclease RRP44 isoform X1"/>
    <property type="match status" value="1"/>
</dbReference>
<evidence type="ECO:0000256" key="12">
    <source>
        <dbReference type="ARBA" id="ARBA00023242"/>
    </source>
</evidence>
<organism evidence="19 20">
    <name type="scientific">Varroa destructor</name>
    <name type="common">Honeybee mite</name>
    <dbReference type="NCBI Taxonomy" id="109461"/>
    <lineage>
        <taxon>Eukaryota</taxon>
        <taxon>Metazoa</taxon>
        <taxon>Ecdysozoa</taxon>
        <taxon>Arthropoda</taxon>
        <taxon>Chelicerata</taxon>
        <taxon>Arachnida</taxon>
        <taxon>Acari</taxon>
        <taxon>Parasitiformes</taxon>
        <taxon>Mesostigmata</taxon>
        <taxon>Gamasina</taxon>
        <taxon>Dermanyssoidea</taxon>
        <taxon>Varroidae</taxon>
        <taxon>Varroa</taxon>
    </lineage>
</organism>
<evidence type="ECO:0000256" key="4">
    <source>
        <dbReference type="ARBA" id="ARBA00005785"/>
    </source>
</evidence>
<evidence type="ECO:0000256" key="16">
    <source>
        <dbReference type="SAM" id="MobiDB-lite"/>
    </source>
</evidence>
<evidence type="ECO:0000256" key="10">
    <source>
        <dbReference type="ARBA" id="ARBA00022839"/>
    </source>
</evidence>
<evidence type="ECO:0000256" key="7">
    <source>
        <dbReference type="ARBA" id="ARBA00022722"/>
    </source>
</evidence>
<keyword evidence="5" id="KW-0963">Cytoplasm</keyword>
<dbReference type="Gene3D" id="2.40.50.690">
    <property type="match status" value="1"/>
</dbReference>
<dbReference type="PANTHER" id="PTHR23355">
    <property type="entry name" value="RIBONUCLEASE"/>
    <property type="match status" value="1"/>
</dbReference>
<dbReference type="Gene3D" id="2.40.50.700">
    <property type="match status" value="1"/>
</dbReference>
<dbReference type="InterPro" id="IPR041505">
    <property type="entry name" value="Dis3_CSD2"/>
</dbReference>
<evidence type="ECO:0000256" key="8">
    <source>
        <dbReference type="ARBA" id="ARBA00022801"/>
    </source>
</evidence>
<name>A0A7M7KVZ5_VARDE</name>
<dbReference type="PANTHER" id="PTHR23355:SF35">
    <property type="entry name" value="EXOSOME COMPLEX EXONUCLEASE RRP44"/>
    <property type="match status" value="1"/>
</dbReference>
<dbReference type="CDD" id="cd09862">
    <property type="entry name" value="PIN_Rrp44-like"/>
    <property type="match status" value="1"/>
</dbReference>
<dbReference type="PROSITE" id="PS01175">
    <property type="entry name" value="RIBONUCLEASE_II"/>
    <property type="match status" value="1"/>
</dbReference>
<keyword evidence="8" id="KW-0378">Hydrolase</keyword>
<dbReference type="InterPro" id="IPR029060">
    <property type="entry name" value="PIN-like_dom_sf"/>
</dbReference>
<dbReference type="RefSeq" id="XP_022669740.1">
    <property type="nucleotide sequence ID" value="XM_022814005.1"/>
</dbReference>
<dbReference type="GO" id="GO:0071031">
    <property type="term" value="P:nuclear mRNA surveillance of mRNA 3'-end processing"/>
    <property type="evidence" value="ECO:0007669"/>
    <property type="project" value="TreeGrafter"/>
</dbReference>
<dbReference type="Gene3D" id="2.40.50.140">
    <property type="entry name" value="Nucleic acid-binding proteins"/>
    <property type="match status" value="1"/>
</dbReference>
<dbReference type="Proteomes" id="UP000594260">
    <property type="component" value="Unplaced"/>
</dbReference>
<evidence type="ECO:0000259" key="17">
    <source>
        <dbReference type="SMART" id="SM00670"/>
    </source>
</evidence>
<dbReference type="Pfam" id="PF17216">
    <property type="entry name" value="Rrp44_CSD1"/>
    <property type="match status" value="1"/>
</dbReference>
<evidence type="ECO:0000256" key="11">
    <source>
        <dbReference type="ARBA" id="ARBA00022884"/>
    </source>
</evidence>
<dbReference type="FunFam" id="3.40.50.1010:FF:000021">
    <property type="entry name" value="DIS3-like exonuclease 1 isoform X1"/>
    <property type="match status" value="1"/>
</dbReference>
<dbReference type="GO" id="GO:0004519">
    <property type="term" value="F:endonuclease activity"/>
    <property type="evidence" value="ECO:0007669"/>
    <property type="project" value="TreeGrafter"/>
</dbReference>
<evidence type="ECO:0000256" key="9">
    <source>
        <dbReference type="ARBA" id="ARBA00022835"/>
    </source>
</evidence>
<accession>A0A7M7KVZ5</accession>
<feature type="domain" description="PIN" evidence="17">
    <location>
        <begin position="62"/>
        <end position="178"/>
    </location>
</feature>
<dbReference type="SUPFAM" id="SSF88723">
    <property type="entry name" value="PIN domain-like"/>
    <property type="match status" value="1"/>
</dbReference>
<dbReference type="InterPro" id="IPR033771">
    <property type="entry name" value="Rrp44_CSD1"/>
</dbReference>
<dbReference type="GO" id="GO:0019899">
    <property type="term" value="F:enzyme binding"/>
    <property type="evidence" value="ECO:0007669"/>
    <property type="project" value="UniProtKB-ARBA"/>
</dbReference>
<feature type="compositionally biased region" description="Basic residues" evidence="16">
    <location>
        <begin position="984"/>
        <end position="995"/>
    </location>
</feature>
<evidence type="ECO:0000313" key="19">
    <source>
        <dbReference type="EnsemblMetazoa" id="XP_022669740"/>
    </source>
</evidence>
<feature type="region of interest" description="Disordered" evidence="16">
    <location>
        <begin position="967"/>
        <end position="995"/>
    </location>
</feature>
<dbReference type="InterPro" id="IPR001900">
    <property type="entry name" value="RNase_II/R"/>
</dbReference>
<dbReference type="Pfam" id="PF17849">
    <property type="entry name" value="OB_Dis3"/>
    <property type="match status" value="1"/>
</dbReference>
<dbReference type="Pfam" id="PF17215">
    <property type="entry name" value="Rrp44_S1"/>
    <property type="match status" value="1"/>
</dbReference>
<evidence type="ECO:0000256" key="3">
    <source>
        <dbReference type="ARBA" id="ARBA00004496"/>
    </source>
</evidence>
<evidence type="ECO:0000256" key="1">
    <source>
        <dbReference type="ARBA" id="ARBA00001946"/>
    </source>
</evidence>
<evidence type="ECO:0000256" key="5">
    <source>
        <dbReference type="ARBA" id="ARBA00022490"/>
    </source>
</evidence>
<dbReference type="FunFam" id="2.40.50.700:FF:000001">
    <property type="entry name" value="Exosome complex exonuclease exoribonuclease (Rrp44)"/>
    <property type="match status" value="1"/>
</dbReference>
<dbReference type="GeneID" id="111253868"/>
<protein>
    <recommendedName>
        <fullName evidence="13">Protein DIS3 homolog</fullName>
    </recommendedName>
    <alternativeName>
        <fullName evidence="14">Ribosomal RNA-processing protein 44</fullName>
    </alternativeName>
</protein>
<evidence type="ECO:0000256" key="13">
    <source>
        <dbReference type="ARBA" id="ARBA00077221"/>
    </source>
</evidence>
<dbReference type="InterPro" id="IPR033770">
    <property type="entry name" value="RRP44_S1"/>
</dbReference>
<dbReference type="GO" id="GO:0003723">
    <property type="term" value="F:RNA binding"/>
    <property type="evidence" value="ECO:0007669"/>
    <property type="project" value="UniProtKB-KW"/>
</dbReference>
<keyword evidence="6" id="KW-0698">rRNA processing</keyword>
<keyword evidence="9" id="KW-0271">Exosome</keyword>
<evidence type="ECO:0000256" key="15">
    <source>
        <dbReference type="RuleBase" id="RU003901"/>
    </source>
</evidence>
<dbReference type="InterPro" id="IPR022966">
    <property type="entry name" value="RNase_II/R_CS"/>
</dbReference>
<keyword evidence="11" id="KW-0694">RNA-binding</keyword>
<dbReference type="KEGG" id="vde:111253868"/>
<dbReference type="GO" id="GO:0000176">
    <property type="term" value="C:nuclear exosome (RNase complex)"/>
    <property type="evidence" value="ECO:0007669"/>
    <property type="project" value="TreeGrafter"/>
</dbReference>
<dbReference type="GO" id="GO:0000177">
    <property type="term" value="C:cytoplasmic exosome (RNase complex)"/>
    <property type="evidence" value="ECO:0007669"/>
    <property type="project" value="TreeGrafter"/>
</dbReference>
<proteinExistence type="inferred from homology"/>
<evidence type="ECO:0000256" key="2">
    <source>
        <dbReference type="ARBA" id="ARBA00004123"/>
    </source>
</evidence>
<dbReference type="Pfam" id="PF13638">
    <property type="entry name" value="PIN_4"/>
    <property type="match status" value="1"/>
</dbReference>
<dbReference type="GO" id="GO:0016075">
    <property type="term" value="P:rRNA catabolic process"/>
    <property type="evidence" value="ECO:0007669"/>
    <property type="project" value="TreeGrafter"/>
</dbReference>
<evidence type="ECO:0000313" key="20">
    <source>
        <dbReference type="Proteomes" id="UP000594260"/>
    </source>
</evidence>